<gene>
    <name evidence="2" type="ORF">CLO192961_LOCUS451929</name>
</gene>
<name>A0ABY6UZ65_BIOOC</name>
<dbReference type="Proteomes" id="UP000766486">
    <property type="component" value="Unassembled WGS sequence"/>
</dbReference>
<evidence type="ECO:0000313" key="3">
    <source>
        <dbReference type="Proteomes" id="UP000766486"/>
    </source>
</evidence>
<feature type="region of interest" description="Disordered" evidence="1">
    <location>
        <begin position="50"/>
        <end position="73"/>
    </location>
</feature>
<reference evidence="2 3" key="1">
    <citation type="submission" date="2019-06" db="EMBL/GenBank/DDBJ databases">
        <authorList>
            <person name="Broberg M."/>
        </authorList>
    </citation>
    <scope>NUCLEOTIDE SEQUENCE [LARGE SCALE GENOMIC DNA]</scope>
</reference>
<accession>A0ABY6UZ65</accession>
<keyword evidence="3" id="KW-1185">Reference proteome</keyword>
<sequence length="73" mass="8398">MKMITKGKPPNFSSRTQKTKPFEIMINRKGIEIMSHEYFDTSLQYGLARETTKPAKKSHISTSNSTVDTLKYQ</sequence>
<comment type="caution">
    <text evidence="2">The sequence shown here is derived from an EMBL/GenBank/DDBJ whole genome shotgun (WGS) entry which is preliminary data.</text>
</comment>
<proteinExistence type="predicted"/>
<protein>
    <submittedName>
        <fullName evidence="2">Uncharacterized protein</fullName>
    </submittedName>
</protein>
<feature type="compositionally biased region" description="Polar residues" evidence="1">
    <location>
        <begin position="60"/>
        <end position="73"/>
    </location>
</feature>
<evidence type="ECO:0000313" key="2">
    <source>
        <dbReference type="EMBL" id="VUC36744.1"/>
    </source>
</evidence>
<feature type="region of interest" description="Disordered" evidence="1">
    <location>
        <begin position="1"/>
        <end position="20"/>
    </location>
</feature>
<evidence type="ECO:0000256" key="1">
    <source>
        <dbReference type="SAM" id="MobiDB-lite"/>
    </source>
</evidence>
<dbReference type="EMBL" id="CABFNS010000933">
    <property type="protein sequence ID" value="VUC36744.1"/>
    <property type="molecule type" value="Genomic_DNA"/>
</dbReference>
<organism evidence="2 3">
    <name type="scientific">Bionectria ochroleuca</name>
    <name type="common">Gliocladium roseum</name>
    <dbReference type="NCBI Taxonomy" id="29856"/>
    <lineage>
        <taxon>Eukaryota</taxon>
        <taxon>Fungi</taxon>
        <taxon>Dikarya</taxon>
        <taxon>Ascomycota</taxon>
        <taxon>Pezizomycotina</taxon>
        <taxon>Sordariomycetes</taxon>
        <taxon>Hypocreomycetidae</taxon>
        <taxon>Hypocreales</taxon>
        <taxon>Bionectriaceae</taxon>
        <taxon>Clonostachys</taxon>
    </lineage>
</organism>